<dbReference type="GO" id="GO:0000981">
    <property type="term" value="F:DNA-binding transcription factor activity, RNA polymerase II-specific"/>
    <property type="evidence" value="ECO:0007669"/>
    <property type="project" value="InterPro"/>
</dbReference>
<dbReference type="GO" id="GO:0003677">
    <property type="term" value="F:DNA binding"/>
    <property type="evidence" value="ECO:0007669"/>
    <property type="project" value="InterPro"/>
</dbReference>
<evidence type="ECO:0000256" key="1">
    <source>
        <dbReference type="ARBA" id="ARBA00022723"/>
    </source>
</evidence>
<organism evidence="5 6">
    <name type="scientific">Periconia digitata</name>
    <dbReference type="NCBI Taxonomy" id="1303443"/>
    <lineage>
        <taxon>Eukaryota</taxon>
        <taxon>Fungi</taxon>
        <taxon>Dikarya</taxon>
        <taxon>Ascomycota</taxon>
        <taxon>Pezizomycotina</taxon>
        <taxon>Dothideomycetes</taxon>
        <taxon>Pleosporomycetidae</taxon>
        <taxon>Pleosporales</taxon>
        <taxon>Massarineae</taxon>
        <taxon>Periconiaceae</taxon>
        <taxon>Periconia</taxon>
    </lineage>
</organism>
<dbReference type="Pfam" id="PF04082">
    <property type="entry name" value="Fungal_trans"/>
    <property type="match status" value="1"/>
</dbReference>
<protein>
    <recommendedName>
        <fullName evidence="4">Zn(2)-C6 fungal-type domain-containing protein</fullName>
    </recommendedName>
</protein>
<proteinExistence type="predicted"/>
<dbReference type="PANTHER" id="PTHR47654:SF5">
    <property type="entry name" value="TRANSCRIPTION FACTOR DOMAIN-CONTAINING PROTEIN"/>
    <property type="match status" value="1"/>
</dbReference>
<dbReference type="OrthoDB" id="5296287at2759"/>
<dbReference type="Gene3D" id="4.10.240.10">
    <property type="entry name" value="Zn(2)-C6 fungal-type DNA-binding domain"/>
    <property type="match status" value="1"/>
</dbReference>
<dbReference type="PANTHER" id="PTHR47654">
    <property type="entry name" value="ZN(II)2CYS6 TRANSCRIPTION FACTOR (EUROFUNG)-RELATED"/>
    <property type="match status" value="1"/>
</dbReference>
<gene>
    <name evidence="5" type="ORF">PDIGIT_LOCUS3368</name>
</gene>
<dbReference type="AlphaFoldDB" id="A0A9W4U7M2"/>
<evidence type="ECO:0000313" key="5">
    <source>
        <dbReference type="EMBL" id="CAI6315056.1"/>
    </source>
</evidence>
<dbReference type="InterPro" id="IPR036864">
    <property type="entry name" value="Zn2-C6_fun-type_DNA-bd_sf"/>
</dbReference>
<feature type="domain" description="Zn(2)-C6 fungal-type" evidence="4">
    <location>
        <begin position="37"/>
        <end position="67"/>
    </location>
</feature>
<dbReference type="CDD" id="cd00067">
    <property type="entry name" value="GAL4"/>
    <property type="match status" value="1"/>
</dbReference>
<dbReference type="Pfam" id="PF00172">
    <property type="entry name" value="Zn_clus"/>
    <property type="match status" value="1"/>
</dbReference>
<comment type="caution">
    <text evidence="5">The sequence shown here is derived from an EMBL/GenBank/DDBJ whole genome shotgun (WGS) entry which is preliminary data.</text>
</comment>
<dbReference type="PROSITE" id="PS00463">
    <property type="entry name" value="ZN2_CY6_FUNGAL_1"/>
    <property type="match status" value="1"/>
</dbReference>
<dbReference type="GO" id="GO:0008270">
    <property type="term" value="F:zinc ion binding"/>
    <property type="evidence" value="ECO:0007669"/>
    <property type="project" value="InterPro"/>
</dbReference>
<keyword evidence="6" id="KW-1185">Reference proteome</keyword>
<dbReference type="Proteomes" id="UP001152607">
    <property type="component" value="Unassembled WGS sequence"/>
</dbReference>
<dbReference type="CDD" id="cd12148">
    <property type="entry name" value="fungal_TF_MHR"/>
    <property type="match status" value="1"/>
</dbReference>
<evidence type="ECO:0000313" key="6">
    <source>
        <dbReference type="Proteomes" id="UP001152607"/>
    </source>
</evidence>
<dbReference type="InterPro" id="IPR053230">
    <property type="entry name" value="Trans_reg_galc"/>
</dbReference>
<dbReference type="PROSITE" id="PS50048">
    <property type="entry name" value="ZN2_CY6_FUNGAL_2"/>
    <property type="match status" value="1"/>
</dbReference>
<accession>A0A9W4U7M2</accession>
<dbReference type="SMART" id="SM00066">
    <property type="entry name" value="GAL4"/>
    <property type="match status" value="1"/>
</dbReference>
<sequence length="826" mass="92594">MDSQPTRTKVAIPRLERHENDHNSTHDRIVTKRAQAACSDCRIRKVRCSGEKPRCQNCVRQSVPCTYSQARKDRLKDATKQIDQLVTLLADLNAHVDVSGQQKIYELLDSISSATSIATGVADERLKGRSTPPEESQDTNTQADVTGSIDCSDNLDLVDEDLFRNYQSRATGFVGQNSEVQWFRNLKNKIENAELAGTAYRLPYRAPGGSTNAAAQQEETLHTRQKPSQSVNIPRASHVSDSYFYLDGEDLKIDFVIDPYELPLPEIAETLFDIYMQTVHTSFPVLPKTFTTQFYKYTESVKQGRPYQVSNTWQAILNLVLAIGAHYSHLAQTEWRAHERDHIVYMTRAVKMLGLDRMVVSTSAPTLPLIQATGLLSLYYITVGQISRAWMTIGVSLRFAITVGLHLRNDDPSAPASKKEDLVQTWWSLYSIENLLCTLVGRPCTIANDQCTVPLPHILPGELVGHNNTNSLNDLDYQNRQGDLPTRNAFFNQVATENVSQSTFLGVFVAMRIITEKALSKLYSPQTPVHSWQQIQKEIDALSKELDGWATALPAALRPVHSLQESSIQRERLLLSFQNCSAKMLIYHPCLCRLDQRIAGPSEASASFDQKAAEACIQAAQLMTTLLPDEPDLAFVYEQSPWWCIVHNIMQAIAVFLLEISSSQAHTFHPDKSMLTSIRKLVQWLECIGRSNAVAQRAYEIVVNIIDPSALHLQIDEADASTEGVADQSQSLQACPWLPSTEFLPCNLGSFPHAEWDRPAYINFTTTTDLSTQLPTALWEEQPTERFVESPTGRDFAPDSTQQTSLMFDNCFLGDFDLFNPPSGKF</sequence>
<evidence type="ECO:0000259" key="4">
    <source>
        <dbReference type="PROSITE" id="PS50048"/>
    </source>
</evidence>
<keyword evidence="2" id="KW-0539">Nucleus</keyword>
<feature type="region of interest" description="Disordered" evidence="3">
    <location>
        <begin position="124"/>
        <end position="146"/>
    </location>
</feature>
<dbReference type="SUPFAM" id="SSF57701">
    <property type="entry name" value="Zn2/Cys6 DNA-binding domain"/>
    <property type="match status" value="1"/>
</dbReference>
<feature type="compositionally biased region" description="Basic and acidic residues" evidence="3">
    <location>
        <begin position="14"/>
        <end position="24"/>
    </location>
</feature>
<evidence type="ECO:0000256" key="2">
    <source>
        <dbReference type="ARBA" id="ARBA00023242"/>
    </source>
</evidence>
<dbReference type="GO" id="GO:0006351">
    <property type="term" value="P:DNA-templated transcription"/>
    <property type="evidence" value="ECO:0007669"/>
    <property type="project" value="InterPro"/>
</dbReference>
<dbReference type="InterPro" id="IPR007219">
    <property type="entry name" value="XnlR_reg_dom"/>
</dbReference>
<dbReference type="SMART" id="SM00906">
    <property type="entry name" value="Fungal_trans"/>
    <property type="match status" value="1"/>
</dbReference>
<reference evidence="5" key="1">
    <citation type="submission" date="2023-01" db="EMBL/GenBank/DDBJ databases">
        <authorList>
            <person name="Van Ghelder C."/>
            <person name="Rancurel C."/>
        </authorList>
    </citation>
    <scope>NUCLEOTIDE SEQUENCE</scope>
    <source>
        <strain evidence="5">CNCM I-4278</strain>
    </source>
</reference>
<dbReference type="InterPro" id="IPR001138">
    <property type="entry name" value="Zn2Cys6_DnaBD"/>
</dbReference>
<evidence type="ECO:0000256" key="3">
    <source>
        <dbReference type="SAM" id="MobiDB-lite"/>
    </source>
</evidence>
<keyword evidence="1" id="KW-0479">Metal-binding</keyword>
<name>A0A9W4U7M2_9PLEO</name>
<feature type="region of interest" description="Disordered" evidence="3">
    <location>
        <begin position="1"/>
        <end position="24"/>
    </location>
</feature>
<dbReference type="EMBL" id="CAOQHR010000002">
    <property type="protein sequence ID" value="CAI6315056.1"/>
    <property type="molecule type" value="Genomic_DNA"/>
</dbReference>